<dbReference type="AlphaFoldDB" id="A0A318YTP8"/>
<dbReference type="GeneID" id="37129722"/>
<dbReference type="RefSeq" id="XP_025480858.1">
    <property type="nucleotide sequence ID" value="XM_025627266.1"/>
</dbReference>
<sequence>MRLVTFVQLIPGVKLSIYANENCFDGPAPDEDDGRNGWNDYMVVDAMNYLKVIHWGENGTHGYLDYSALHLPLPRSQYLLRHLSLTLDTTIQDKTQVEAPSWKTGSALAHSAAVPTKKLKKL</sequence>
<gene>
    <name evidence="1" type="ORF">BO87DRAFT_424874</name>
</gene>
<accession>A0A318YTP8</accession>
<dbReference type="OrthoDB" id="10401846at2759"/>
<evidence type="ECO:0000313" key="2">
    <source>
        <dbReference type="Proteomes" id="UP000247647"/>
    </source>
</evidence>
<dbReference type="EMBL" id="KZ821456">
    <property type="protein sequence ID" value="PYH35380.1"/>
    <property type="molecule type" value="Genomic_DNA"/>
</dbReference>
<protein>
    <submittedName>
        <fullName evidence="1">Uncharacterized protein</fullName>
    </submittedName>
</protein>
<reference evidence="1" key="1">
    <citation type="submission" date="2016-12" db="EMBL/GenBank/DDBJ databases">
        <title>The genomes of Aspergillus section Nigri reveals drivers in fungal speciation.</title>
        <authorList>
            <consortium name="DOE Joint Genome Institute"/>
            <person name="Vesth T.C."/>
            <person name="Nybo J."/>
            <person name="Theobald S."/>
            <person name="Brandl J."/>
            <person name="Frisvad J.C."/>
            <person name="Nielsen K.F."/>
            <person name="Lyhne E.K."/>
            <person name="Kogle M.E."/>
            <person name="Kuo A."/>
            <person name="Riley R."/>
            <person name="Clum A."/>
            <person name="Nolan M."/>
            <person name="Lipzen A."/>
            <person name="Salamov A."/>
            <person name="Henrissat B."/>
            <person name="Wiebenga A."/>
            <person name="De Vries R.P."/>
            <person name="Grigoriev I.V."/>
            <person name="Mortensen U.H."/>
            <person name="Andersen M.R."/>
            <person name="Baker S.E."/>
        </authorList>
    </citation>
    <scope>NUCLEOTIDE SEQUENCE [LARGE SCALE GENOMIC DNA]</scope>
    <source>
        <strain evidence="1">CBS 115656</strain>
    </source>
</reference>
<proteinExistence type="predicted"/>
<evidence type="ECO:0000313" key="1">
    <source>
        <dbReference type="EMBL" id="PYH35380.1"/>
    </source>
</evidence>
<name>A0A318YTP8_ASPNB</name>
<organism evidence="1 2">
    <name type="scientific">Aspergillus neoniger (strain CBS 115656)</name>
    <dbReference type="NCBI Taxonomy" id="1448310"/>
    <lineage>
        <taxon>Eukaryota</taxon>
        <taxon>Fungi</taxon>
        <taxon>Dikarya</taxon>
        <taxon>Ascomycota</taxon>
        <taxon>Pezizomycotina</taxon>
        <taxon>Eurotiomycetes</taxon>
        <taxon>Eurotiomycetidae</taxon>
        <taxon>Eurotiales</taxon>
        <taxon>Aspergillaceae</taxon>
        <taxon>Aspergillus</taxon>
        <taxon>Aspergillus subgen. Circumdati</taxon>
    </lineage>
</organism>
<dbReference type="Proteomes" id="UP000247647">
    <property type="component" value="Unassembled WGS sequence"/>
</dbReference>
<keyword evidence="2" id="KW-1185">Reference proteome</keyword>